<protein>
    <submittedName>
        <fullName evidence="6">F-box only protein 25</fullName>
    </submittedName>
</protein>
<evidence type="ECO:0000259" key="5">
    <source>
        <dbReference type="PROSITE" id="PS50181"/>
    </source>
</evidence>
<dbReference type="PROSITE" id="PS50181">
    <property type="entry name" value="FBOX"/>
    <property type="match status" value="1"/>
</dbReference>
<reference evidence="6 7" key="1">
    <citation type="journal article" date="2017" name="Nat. Ecol. Evol.">
        <title>Scallop genome provides insights into evolution of bilaterian karyotype and development.</title>
        <authorList>
            <person name="Wang S."/>
            <person name="Zhang J."/>
            <person name="Jiao W."/>
            <person name="Li J."/>
            <person name="Xun X."/>
            <person name="Sun Y."/>
            <person name="Guo X."/>
            <person name="Huan P."/>
            <person name="Dong B."/>
            <person name="Zhang L."/>
            <person name="Hu X."/>
            <person name="Sun X."/>
            <person name="Wang J."/>
            <person name="Zhao C."/>
            <person name="Wang Y."/>
            <person name="Wang D."/>
            <person name="Huang X."/>
            <person name="Wang R."/>
            <person name="Lv J."/>
            <person name="Li Y."/>
            <person name="Zhang Z."/>
            <person name="Liu B."/>
            <person name="Lu W."/>
            <person name="Hui Y."/>
            <person name="Liang J."/>
            <person name="Zhou Z."/>
            <person name="Hou R."/>
            <person name="Li X."/>
            <person name="Liu Y."/>
            <person name="Li H."/>
            <person name="Ning X."/>
            <person name="Lin Y."/>
            <person name="Zhao L."/>
            <person name="Xing Q."/>
            <person name="Dou J."/>
            <person name="Li Y."/>
            <person name="Mao J."/>
            <person name="Guo H."/>
            <person name="Dou H."/>
            <person name="Li T."/>
            <person name="Mu C."/>
            <person name="Jiang W."/>
            <person name="Fu Q."/>
            <person name="Fu X."/>
            <person name="Miao Y."/>
            <person name="Liu J."/>
            <person name="Yu Q."/>
            <person name="Li R."/>
            <person name="Liao H."/>
            <person name="Li X."/>
            <person name="Kong Y."/>
            <person name="Jiang Z."/>
            <person name="Chourrout D."/>
            <person name="Li R."/>
            <person name="Bao Z."/>
        </authorList>
    </citation>
    <scope>NUCLEOTIDE SEQUENCE [LARGE SCALE GENOMIC DNA]</scope>
    <source>
        <strain evidence="6 7">PY_sf001</strain>
    </source>
</reference>
<dbReference type="GO" id="GO:0005737">
    <property type="term" value="C:cytoplasm"/>
    <property type="evidence" value="ECO:0007669"/>
    <property type="project" value="TreeGrafter"/>
</dbReference>
<dbReference type="EMBL" id="NEDP02076743">
    <property type="protein sequence ID" value="OWF35023.1"/>
    <property type="molecule type" value="Genomic_DNA"/>
</dbReference>
<name>A0A210PEV4_MIZYE</name>
<dbReference type="InterPro" id="IPR036047">
    <property type="entry name" value="F-box-like_dom_sf"/>
</dbReference>
<dbReference type="UniPathway" id="UPA00143"/>
<dbReference type="STRING" id="6573.A0A210PEV4"/>
<evidence type="ECO:0000256" key="1">
    <source>
        <dbReference type="ARBA" id="ARBA00004123"/>
    </source>
</evidence>
<keyword evidence="4" id="KW-0539">Nucleus</keyword>
<comment type="subcellular location">
    <subcellularLocation>
        <location evidence="1">Nucleus</location>
    </subcellularLocation>
</comment>
<comment type="pathway">
    <text evidence="2">Protein modification; protein ubiquitination.</text>
</comment>
<dbReference type="Gene3D" id="1.20.1280.50">
    <property type="match status" value="1"/>
</dbReference>
<dbReference type="InterPro" id="IPR001810">
    <property type="entry name" value="F-box_dom"/>
</dbReference>
<evidence type="ECO:0000256" key="2">
    <source>
        <dbReference type="ARBA" id="ARBA00004906"/>
    </source>
</evidence>
<comment type="caution">
    <text evidence="6">The sequence shown here is derived from an EMBL/GenBank/DDBJ whole genome shotgun (WGS) entry which is preliminary data.</text>
</comment>
<dbReference type="PANTHER" id="PTHR13123:SF7">
    <property type="entry name" value="LD30288P"/>
    <property type="match status" value="1"/>
</dbReference>
<dbReference type="AlphaFoldDB" id="A0A210PEV4"/>
<dbReference type="PANTHER" id="PTHR13123">
    <property type="entry name" value="LD30288P"/>
    <property type="match status" value="1"/>
</dbReference>
<organism evidence="6 7">
    <name type="scientific">Mizuhopecten yessoensis</name>
    <name type="common">Japanese scallop</name>
    <name type="synonym">Patinopecten yessoensis</name>
    <dbReference type="NCBI Taxonomy" id="6573"/>
    <lineage>
        <taxon>Eukaryota</taxon>
        <taxon>Metazoa</taxon>
        <taxon>Spiralia</taxon>
        <taxon>Lophotrochozoa</taxon>
        <taxon>Mollusca</taxon>
        <taxon>Bivalvia</taxon>
        <taxon>Autobranchia</taxon>
        <taxon>Pteriomorphia</taxon>
        <taxon>Pectinida</taxon>
        <taxon>Pectinoidea</taxon>
        <taxon>Pectinidae</taxon>
        <taxon>Mizuhopecten</taxon>
    </lineage>
</organism>
<dbReference type="GO" id="GO:0005634">
    <property type="term" value="C:nucleus"/>
    <property type="evidence" value="ECO:0007669"/>
    <property type="project" value="UniProtKB-SubCell"/>
</dbReference>
<dbReference type="GO" id="GO:0016567">
    <property type="term" value="P:protein ubiquitination"/>
    <property type="evidence" value="ECO:0007669"/>
    <property type="project" value="UniProtKB-UniPathway"/>
</dbReference>
<proteinExistence type="predicted"/>
<evidence type="ECO:0000256" key="4">
    <source>
        <dbReference type="ARBA" id="ARBA00023242"/>
    </source>
</evidence>
<gene>
    <name evidence="6" type="ORF">KP79_PYT11376</name>
</gene>
<evidence type="ECO:0000313" key="6">
    <source>
        <dbReference type="EMBL" id="OWF35023.1"/>
    </source>
</evidence>
<dbReference type="Pfam" id="PF12937">
    <property type="entry name" value="F-box-like"/>
    <property type="match status" value="1"/>
</dbReference>
<sequence length="363" mass="41256">MDMCQTKEMYSGVESNWRRTEDGWRLLPGVFVGTGSERASASVLTRARGSRSTSKTSKTESNNTVRFVRIAGASRPHDGTSQERCDSLIPVRQPHLTGIQGIATDRRISCGLSTSIERLEITDVTLEVSGIRYCCQIFGILFEQKIGNISGTTLRLIFRVLGEVVSESLINETNISLIKGLLKKASNSLSDVSKATGSRSLWKRHRDIVSNLATQVEAFQYTQREDDDLPQLLDIPKECLHYILERLSDPRDLANVGTTCSYLHDLVTDRLLWQQMCLFHFTDKQLYPYICDDEYIGIDWFKAFQLCYQSHKRLRVVYANELCFCNRCRAVFWKNLGHPCRNPDGIPSSSPLLPMEFVDMLHL</sequence>
<accession>A0A210PEV4</accession>
<keyword evidence="3" id="KW-0833">Ubl conjugation pathway</keyword>
<feature type="domain" description="F-box" evidence="5">
    <location>
        <begin position="229"/>
        <end position="276"/>
    </location>
</feature>
<keyword evidence="7" id="KW-1185">Reference proteome</keyword>
<evidence type="ECO:0000313" key="7">
    <source>
        <dbReference type="Proteomes" id="UP000242188"/>
    </source>
</evidence>
<evidence type="ECO:0000256" key="3">
    <source>
        <dbReference type="ARBA" id="ARBA00022786"/>
    </source>
</evidence>
<dbReference type="GO" id="GO:0019005">
    <property type="term" value="C:SCF ubiquitin ligase complex"/>
    <property type="evidence" value="ECO:0007669"/>
    <property type="project" value="TreeGrafter"/>
</dbReference>
<dbReference type="Proteomes" id="UP000242188">
    <property type="component" value="Unassembled WGS sequence"/>
</dbReference>
<dbReference type="InterPro" id="IPR040394">
    <property type="entry name" value="FBX25/32"/>
</dbReference>
<dbReference type="SUPFAM" id="SSF81383">
    <property type="entry name" value="F-box domain"/>
    <property type="match status" value="1"/>
</dbReference>
<dbReference type="OrthoDB" id="9991467at2759"/>